<dbReference type="CDD" id="cd01670">
    <property type="entry name" value="Death"/>
    <property type="match status" value="1"/>
</dbReference>
<evidence type="ECO:0000259" key="1">
    <source>
        <dbReference type="PROSITE" id="PS50017"/>
    </source>
</evidence>
<feature type="domain" description="Death" evidence="1">
    <location>
        <begin position="132"/>
        <end position="205"/>
    </location>
</feature>
<dbReference type="AlphaFoldDB" id="A0A1D2ND32"/>
<dbReference type="PANTHER" id="PTHR15034">
    <property type="entry name" value="DEATH DOMAIN-CONTAINING PROTEIN CRADD"/>
    <property type="match status" value="1"/>
</dbReference>
<dbReference type="GO" id="GO:0007165">
    <property type="term" value="P:signal transduction"/>
    <property type="evidence" value="ECO:0007669"/>
    <property type="project" value="InterPro"/>
</dbReference>
<dbReference type="PANTHER" id="PTHR15034:SF5">
    <property type="entry name" value="DEATH DOMAIN-CONTAINING PROTEIN CRADD"/>
    <property type="match status" value="1"/>
</dbReference>
<dbReference type="GO" id="GO:0070513">
    <property type="term" value="F:death domain binding"/>
    <property type="evidence" value="ECO:0007669"/>
    <property type="project" value="InterPro"/>
</dbReference>
<dbReference type="OrthoDB" id="10024774at2759"/>
<comment type="caution">
    <text evidence="3">The sequence shown here is derived from an EMBL/GenBank/DDBJ whole genome shotgun (WGS) entry which is preliminary data.</text>
</comment>
<dbReference type="CDD" id="cd01671">
    <property type="entry name" value="CARD"/>
    <property type="match status" value="1"/>
</dbReference>
<dbReference type="Gene3D" id="1.10.533.10">
    <property type="entry name" value="Death Domain, Fas"/>
    <property type="match status" value="2"/>
</dbReference>
<dbReference type="InterPro" id="IPR037939">
    <property type="entry name" value="CRADD"/>
</dbReference>
<dbReference type="InterPro" id="IPR000488">
    <property type="entry name" value="Death_dom"/>
</dbReference>
<protein>
    <submittedName>
        <fullName evidence="3">Death domain-containing protein CRADD</fullName>
    </submittedName>
</protein>
<dbReference type="Pfam" id="PF00531">
    <property type="entry name" value="Death"/>
    <property type="match status" value="1"/>
</dbReference>
<reference evidence="3 4" key="1">
    <citation type="journal article" date="2016" name="Genome Biol. Evol.">
        <title>Gene Family Evolution Reflects Adaptation to Soil Environmental Stressors in the Genome of the Collembolan Orchesella cincta.</title>
        <authorList>
            <person name="Faddeeva-Vakhrusheva A."/>
            <person name="Derks M.F."/>
            <person name="Anvar S.Y."/>
            <person name="Agamennone V."/>
            <person name="Suring W."/>
            <person name="Smit S."/>
            <person name="van Straalen N.M."/>
            <person name="Roelofs D."/>
        </authorList>
    </citation>
    <scope>NUCLEOTIDE SEQUENCE [LARGE SCALE GENOMIC DNA]</scope>
    <source>
        <tissue evidence="3">Mixed pool</tissue>
    </source>
</reference>
<feature type="domain" description="CARD" evidence="2">
    <location>
        <begin position="1"/>
        <end position="89"/>
    </location>
</feature>
<evidence type="ECO:0000313" key="3">
    <source>
        <dbReference type="EMBL" id="ODN02896.1"/>
    </source>
</evidence>
<evidence type="ECO:0000259" key="2">
    <source>
        <dbReference type="PROSITE" id="PS50209"/>
    </source>
</evidence>
<keyword evidence="4" id="KW-1185">Reference proteome</keyword>
<organism evidence="3 4">
    <name type="scientific">Orchesella cincta</name>
    <name type="common">Springtail</name>
    <name type="synonym">Podura cincta</name>
    <dbReference type="NCBI Taxonomy" id="48709"/>
    <lineage>
        <taxon>Eukaryota</taxon>
        <taxon>Metazoa</taxon>
        <taxon>Ecdysozoa</taxon>
        <taxon>Arthropoda</taxon>
        <taxon>Hexapoda</taxon>
        <taxon>Collembola</taxon>
        <taxon>Entomobryomorpha</taxon>
        <taxon>Entomobryoidea</taxon>
        <taxon>Orchesellidae</taxon>
        <taxon>Orchesellinae</taxon>
        <taxon>Orchesella</taxon>
    </lineage>
</organism>
<dbReference type="GO" id="GO:0042981">
    <property type="term" value="P:regulation of apoptotic process"/>
    <property type="evidence" value="ECO:0007669"/>
    <property type="project" value="InterPro"/>
</dbReference>
<accession>A0A1D2ND32</accession>
<dbReference type="InterPro" id="IPR011029">
    <property type="entry name" value="DEATH-like_dom_sf"/>
</dbReference>
<dbReference type="Proteomes" id="UP000094527">
    <property type="component" value="Unassembled WGS sequence"/>
</dbReference>
<evidence type="ECO:0000313" key="4">
    <source>
        <dbReference type="Proteomes" id="UP000094527"/>
    </source>
</evidence>
<dbReference type="PROSITE" id="PS50209">
    <property type="entry name" value="CARD"/>
    <property type="match status" value="1"/>
</dbReference>
<dbReference type="Pfam" id="PF00619">
    <property type="entry name" value="CARD"/>
    <property type="match status" value="1"/>
</dbReference>
<dbReference type="EMBL" id="LJIJ01000093">
    <property type="protein sequence ID" value="ODN02896.1"/>
    <property type="molecule type" value="Genomic_DNA"/>
</dbReference>
<dbReference type="InterPro" id="IPR001315">
    <property type="entry name" value="CARD"/>
</dbReference>
<gene>
    <name evidence="3" type="ORF">Ocin01_03814</name>
</gene>
<proteinExistence type="predicted"/>
<dbReference type="OMA" id="GHEWAIF"/>
<sequence>MIRRDRDKLISHRMSLLDVTYYEISPHLIQRFVLTTEMHEDIESMRTSRMKMEKLLSILPTRGENAMREFITALRPSYGWIARQLEADDSGRRNPSQVQNDLNLGNLEDVSIANHIRDITQIFKRNMQVVSSWNMLAYTMNISRTTIADIKREMSYSGGHEWAIFTMLEAWVDQTGNSRATFTKLVELLRREGMNNCAEEVIEYWSSSVESLNIPFQNVHQPRNLGRGNHAPPVITDV</sequence>
<dbReference type="GO" id="GO:0002020">
    <property type="term" value="F:protease binding"/>
    <property type="evidence" value="ECO:0007669"/>
    <property type="project" value="InterPro"/>
</dbReference>
<name>A0A1D2ND32_ORCCI</name>
<dbReference type="SUPFAM" id="SSF47986">
    <property type="entry name" value="DEATH domain"/>
    <property type="match status" value="2"/>
</dbReference>
<dbReference type="STRING" id="48709.A0A1D2ND32"/>
<dbReference type="PROSITE" id="PS50017">
    <property type="entry name" value="DEATH_DOMAIN"/>
    <property type="match status" value="1"/>
</dbReference>